<dbReference type="EMBL" id="JASDAP010000007">
    <property type="protein sequence ID" value="KAK1900230.1"/>
    <property type="molecule type" value="Genomic_DNA"/>
</dbReference>
<gene>
    <name evidence="2" type="ORF">KUDE01_001017</name>
</gene>
<evidence type="ECO:0000256" key="1">
    <source>
        <dbReference type="SAM" id="MobiDB-lite"/>
    </source>
</evidence>
<dbReference type="Proteomes" id="UP001228049">
    <property type="component" value="Unassembled WGS sequence"/>
</dbReference>
<organism evidence="2 3">
    <name type="scientific">Dissostichus eleginoides</name>
    <name type="common">Patagonian toothfish</name>
    <name type="synonym">Dissostichus amissus</name>
    <dbReference type="NCBI Taxonomy" id="100907"/>
    <lineage>
        <taxon>Eukaryota</taxon>
        <taxon>Metazoa</taxon>
        <taxon>Chordata</taxon>
        <taxon>Craniata</taxon>
        <taxon>Vertebrata</taxon>
        <taxon>Euteleostomi</taxon>
        <taxon>Actinopterygii</taxon>
        <taxon>Neopterygii</taxon>
        <taxon>Teleostei</taxon>
        <taxon>Neoteleostei</taxon>
        <taxon>Acanthomorphata</taxon>
        <taxon>Eupercaria</taxon>
        <taxon>Perciformes</taxon>
        <taxon>Notothenioidei</taxon>
        <taxon>Nototheniidae</taxon>
        <taxon>Dissostichus</taxon>
    </lineage>
</organism>
<keyword evidence="2" id="KW-0436">Ligase</keyword>
<feature type="region of interest" description="Disordered" evidence="1">
    <location>
        <begin position="105"/>
        <end position="129"/>
    </location>
</feature>
<comment type="caution">
    <text evidence="2">The sequence shown here is derived from an EMBL/GenBank/DDBJ whole genome shotgun (WGS) entry which is preliminary data.</text>
</comment>
<keyword evidence="3" id="KW-1185">Reference proteome</keyword>
<dbReference type="GO" id="GO:0016874">
    <property type="term" value="F:ligase activity"/>
    <property type="evidence" value="ECO:0007669"/>
    <property type="project" value="UniProtKB-KW"/>
</dbReference>
<proteinExistence type="predicted"/>
<name>A0AAD9FIT6_DISEL</name>
<reference evidence="2" key="1">
    <citation type="submission" date="2023-04" db="EMBL/GenBank/DDBJ databases">
        <title>Chromosome-level genome of Chaenocephalus aceratus.</title>
        <authorList>
            <person name="Park H."/>
        </authorList>
    </citation>
    <scope>NUCLEOTIDE SEQUENCE</scope>
    <source>
        <strain evidence="2">DE</strain>
        <tissue evidence="2">Muscle</tissue>
    </source>
</reference>
<dbReference type="AlphaFoldDB" id="A0AAD9FIT6"/>
<evidence type="ECO:0000313" key="2">
    <source>
        <dbReference type="EMBL" id="KAK1900230.1"/>
    </source>
</evidence>
<evidence type="ECO:0000313" key="3">
    <source>
        <dbReference type="Proteomes" id="UP001228049"/>
    </source>
</evidence>
<feature type="non-terminal residue" evidence="2">
    <location>
        <position position="207"/>
    </location>
</feature>
<protein>
    <submittedName>
        <fullName evidence="2">DNA ligase</fullName>
    </submittedName>
</protein>
<feature type="non-terminal residue" evidence="2">
    <location>
        <position position="1"/>
    </location>
</feature>
<sequence>VVSRGQQRPSVCQQHSRFDILNIIYLQPALTPSRRNTQNNLRISQSAGRTAAAWTAWQRETLTVQNQIETAACDPSASHLPRISRAGDWLTGAFLMAMQSDAEMSDAAHTGGSHTADEGTARASCRAPGELEARGPLTASYRPSDRRAGTFRLKLGHNCICRECNGAKSRRLSRILSTPSCDTVGRIYVCPFRFAGEMQPRPIVSRL</sequence>
<accession>A0AAD9FIT6</accession>